<dbReference type="PANTHER" id="PTHR34980">
    <property type="entry name" value="INNER MEMBRANE PROTEIN-RELATED-RELATED"/>
    <property type="match status" value="1"/>
</dbReference>
<keyword evidence="1" id="KW-0812">Transmembrane</keyword>
<dbReference type="EMBL" id="SMRP01000002">
    <property type="protein sequence ID" value="TDG25325.1"/>
    <property type="molecule type" value="Genomic_DNA"/>
</dbReference>
<keyword evidence="1" id="KW-1133">Transmembrane helix</keyword>
<proteinExistence type="predicted"/>
<dbReference type="GO" id="GO:0005886">
    <property type="term" value="C:plasma membrane"/>
    <property type="evidence" value="ECO:0007669"/>
    <property type="project" value="TreeGrafter"/>
</dbReference>
<dbReference type="Pfam" id="PF05656">
    <property type="entry name" value="DUF805"/>
    <property type="match status" value="1"/>
</dbReference>
<dbReference type="RefSeq" id="WP_133193888.1">
    <property type="nucleotide sequence ID" value="NZ_JBHUCW010000006.1"/>
</dbReference>
<gene>
    <name evidence="2" type="ORF">EYW47_05665</name>
</gene>
<evidence type="ECO:0000256" key="1">
    <source>
        <dbReference type="SAM" id="Phobius"/>
    </source>
</evidence>
<accession>A0A4R5MDY1</accession>
<dbReference type="InterPro" id="IPR008523">
    <property type="entry name" value="DUF805"/>
</dbReference>
<reference evidence="2 3" key="1">
    <citation type="submission" date="2019-03" db="EMBL/GenBank/DDBJ databases">
        <title>Paraburkholderia sp. 4M-K11, isolated from subtropical forest soil.</title>
        <authorList>
            <person name="Gao Z.-H."/>
            <person name="Qiu L.-H."/>
        </authorList>
    </citation>
    <scope>NUCLEOTIDE SEQUENCE [LARGE SCALE GENOMIC DNA]</scope>
    <source>
        <strain evidence="2 3">4M-K11</strain>
    </source>
</reference>
<sequence>MRKIPSRNAIIPKPRSTTEKSITMEKWLERRFTLAGRATRREYAFTMAVFLFFIVAFDAFMPEGGLGDTLPAAILGIVIVCVAFWIPIAAMVRRLHDIGVSGWWWWLMALMPLGQLGMVLLLFIGPDKFNQTRHYPDPRKSGANLA</sequence>
<organism evidence="2 3">
    <name type="scientific">Paraburkholderia silviterrae</name>
    <dbReference type="NCBI Taxonomy" id="2528715"/>
    <lineage>
        <taxon>Bacteria</taxon>
        <taxon>Pseudomonadati</taxon>
        <taxon>Pseudomonadota</taxon>
        <taxon>Betaproteobacteria</taxon>
        <taxon>Burkholderiales</taxon>
        <taxon>Burkholderiaceae</taxon>
        <taxon>Paraburkholderia</taxon>
    </lineage>
</organism>
<feature type="transmembrane region" description="Helical" evidence="1">
    <location>
        <begin position="43"/>
        <end position="61"/>
    </location>
</feature>
<evidence type="ECO:0000313" key="2">
    <source>
        <dbReference type="EMBL" id="TDG25325.1"/>
    </source>
</evidence>
<dbReference type="Proteomes" id="UP000295722">
    <property type="component" value="Unassembled WGS sequence"/>
</dbReference>
<keyword evidence="1" id="KW-0472">Membrane</keyword>
<dbReference type="OrthoDB" id="9812349at2"/>
<feature type="transmembrane region" description="Helical" evidence="1">
    <location>
        <begin position="73"/>
        <end position="92"/>
    </location>
</feature>
<name>A0A4R5MDY1_9BURK</name>
<feature type="transmembrane region" description="Helical" evidence="1">
    <location>
        <begin position="104"/>
        <end position="124"/>
    </location>
</feature>
<evidence type="ECO:0000313" key="3">
    <source>
        <dbReference type="Proteomes" id="UP000295722"/>
    </source>
</evidence>
<comment type="caution">
    <text evidence="2">The sequence shown here is derived from an EMBL/GenBank/DDBJ whole genome shotgun (WGS) entry which is preliminary data.</text>
</comment>
<dbReference type="AlphaFoldDB" id="A0A4R5MDY1"/>
<keyword evidence="3" id="KW-1185">Reference proteome</keyword>
<protein>
    <submittedName>
        <fullName evidence="2">DUF805 domain-containing protein</fullName>
    </submittedName>
</protein>